<dbReference type="EMBL" id="CR936257">
    <property type="protein sequence ID" value="CAI49600.1"/>
    <property type="molecule type" value="Genomic_DNA"/>
</dbReference>
<evidence type="ECO:0000313" key="3">
    <source>
        <dbReference type="Proteomes" id="UP000002698"/>
    </source>
</evidence>
<organism evidence="2 3">
    <name type="scientific">Natronomonas pharaonis (strain ATCC 35678 / DSM 2160 / CIP 103997 / JCM 8858 / NBRC 14720 / NCIMB 2260 / Gabara)</name>
    <name type="common">Halobacterium pharaonis</name>
    <dbReference type="NCBI Taxonomy" id="348780"/>
    <lineage>
        <taxon>Archaea</taxon>
        <taxon>Methanobacteriati</taxon>
        <taxon>Methanobacteriota</taxon>
        <taxon>Stenosarchaea group</taxon>
        <taxon>Halobacteria</taxon>
        <taxon>Halobacteriales</taxon>
        <taxon>Natronomonadaceae</taxon>
        <taxon>Natronomonas</taxon>
    </lineage>
</organism>
<gene>
    <name evidence="2" type="ordered locus">NP_3018A</name>
</gene>
<proteinExistence type="predicted"/>
<protein>
    <submittedName>
        <fullName evidence="2">Uncharacterized protein</fullName>
    </submittedName>
</protein>
<feature type="transmembrane region" description="Helical" evidence="1">
    <location>
        <begin position="47"/>
        <end position="63"/>
    </location>
</feature>
<keyword evidence="1" id="KW-0472">Membrane</keyword>
<name>A0A1U7EWW6_NATPD</name>
<feature type="transmembrane region" description="Helical" evidence="1">
    <location>
        <begin position="75"/>
        <end position="93"/>
    </location>
</feature>
<dbReference type="STRING" id="348780.NP_3018A"/>
<evidence type="ECO:0000313" key="2">
    <source>
        <dbReference type="EMBL" id="CAI49600.1"/>
    </source>
</evidence>
<dbReference type="HOGENOM" id="CLU_2230452_0_0_2"/>
<keyword evidence="1" id="KW-1133">Transmembrane helix</keyword>
<dbReference type="EnsemblBacteria" id="CAI49600">
    <property type="protein sequence ID" value="CAI49600"/>
    <property type="gene ID" value="NP_3018A"/>
</dbReference>
<sequence>MCRGTAAYMPCRAVSRVISPPRTVTVTDLSGEYGQALINTLDTADGAVAYGLVFAFAVLFGSPRRSVAVWMTAGLLLWAVAFGALTAGGLSMLGTNAAEALAVAG</sequence>
<evidence type="ECO:0000256" key="1">
    <source>
        <dbReference type="SAM" id="Phobius"/>
    </source>
</evidence>
<dbReference type="Proteomes" id="UP000002698">
    <property type="component" value="Chromosome"/>
</dbReference>
<dbReference type="AlphaFoldDB" id="A0A1U7EWW6"/>
<keyword evidence="3" id="KW-1185">Reference proteome</keyword>
<keyword evidence="1" id="KW-0812">Transmembrane</keyword>
<accession>A0A1U7EWW6</accession>
<dbReference type="KEGG" id="nph:NP_3018A"/>
<reference evidence="2 3" key="1">
    <citation type="journal article" date="2005" name="Genome Res.">
        <title>Living with two extremes: conclusions from the genome sequence of Natronomonas pharaonis.</title>
        <authorList>
            <person name="Falb M."/>
            <person name="Pfeiffer F."/>
            <person name="Palm P."/>
            <person name="Rodewald K."/>
            <person name="Hickmann V."/>
            <person name="Tittor J."/>
            <person name="Oesterhelt D."/>
        </authorList>
    </citation>
    <scope>NUCLEOTIDE SEQUENCE [LARGE SCALE GENOMIC DNA]</scope>
    <source>
        <strain evidence="3">ATCC 35678 / DSM 2160 / CIP 103997 / JCM 8858 / NBRC 14720 / NCIMB 2260 / Gabara</strain>
    </source>
</reference>